<accession>A0AA39LR10</accession>
<name>A0AA39LR10_9BILA</name>
<dbReference type="EMBL" id="JAUCMV010000004">
    <property type="protein sequence ID" value="KAK0406502.1"/>
    <property type="molecule type" value="Genomic_DNA"/>
</dbReference>
<keyword evidence="2" id="KW-1185">Reference proteome</keyword>
<gene>
    <name evidence="1" type="ORF">QR680_018612</name>
</gene>
<evidence type="ECO:0000313" key="1">
    <source>
        <dbReference type="EMBL" id="KAK0406502.1"/>
    </source>
</evidence>
<protein>
    <submittedName>
        <fullName evidence="1">Uncharacterized protein</fullName>
    </submittedName>
</protein>
<proteinExistence type="predicted"/>
<comment type="caution">
    <text evidence="1">The sequence shown here is derived from an EMBL/GenBank/DDBJ whole genome shotgun (WGS) entry which is preliminary data.</text>
</comment>
<dbReference type="AlphaFoldDB" id="A0AA39LR10"/>
<dbReference type="Proteomes" id="UP001175271">
    <property type="component" value="Unassembled WGS sequence"/>
</dbReference>
<evidence type="ECO:0000313" key="2">
    <source>
        <dbReference type="Proteomes" id="UP001175271"/>
    </source>
</evidence>
<organism evidence="1 2">
    <name type="scientific">Steinernema hermaphroditum</name>
    <dbReference type="NCBI Taxonomy" id="289476"/>
    <lineage>
        <taxon>Eukaryota</taxon>
        <taxon>Metazoa</taxon>
        <taxon>Ecdysozoa</taxon>
        <taxon>Nematoda</taxon>
        <taxon>Chromadorea</taxon>
        <taxon>Rhabditida</taxon>
        <taxon>Tylenchina</taxon>
        <taxon>Panagrolaimomorpha</taxon>
        <taxon>Strongyloidoidea</taxon>
        <taxon>Steinernematidae</taxon>
        <taxon>Steinernema</taxon>
    </lineage>
</organism>
<sequence>MKVYSIKKQTVTDELSEQLQRRQSFVSSNISELTSSVTDITTKHSSFEAELENIKAIMATNKRSQKGQFDLISLDVKEAKHRSSMSRPTRPEKMEGIQCPSTKITKITDLPSEGVRLWYEIPINKL</sequence>
<reference evidence="1" key="1">
    <citation type="submission" date="2023-06" db="EMBL/GenBank/DDBJ databases">
        <title>Genomic analysis of the entomopathogenic nematode Steinernema hermaphroditum.</title>
        <authorList>
            <person name="Schwarz E.M."/>
            <person name="Heppert J.K."/>
            <person name="Baniya A."/>
            <person name="Schwartz H.T."/>
            <person name="Tan C.-H."/>
            <person name="Antoshechkin I."/>
            <person name="Sternberg P.W."/>
            <person name="Goodrich-Blair H."/>
            <person name="Dillman A.R."/>
        </authorList>
    </citation>
    <scope>NUCLEOTIDE SEQUENCE</scope>
    <source>
        <strain evidence="1">PS9179</strain>
        <tissue evidence="1">Whole animal</tissue>
    </source>
</reference>